<organism evidence="1 2">
    <name type="scientific">Planktothrix serta PCC 8927</name>
    <dbReference type="NCBI Taxonomy" id="671068"/>
    <lineage>
        <taxon>Bacteria</taxon>
        <taxon>Bacillati</taxon>
        <taxon>Cyanobacteriota</taxon>
        <taxon>Cyanophyceae</taxon>
        <taxon>Oscillatoriophycideae</taxon>
        <taxon>Oscillatoriales</taxon>
        <taxon>Microcoleaceae</taxon>
        <taxon>Planktothrix</taxon>
    </lineage>
</organism>
<name>A0A7Z9E269_9CYAN</name>
<accession>A0A7Z9E269</accession>
<dbReference type="OrthoDB" id="460035at2"/>
<evidence type="ECO:0000313" key="2">
    <source>
        <dbReference type="Proteomes" id="UP000184550"/>
    </source>
</evidence>
<keyword evidence="2" id="KW-1185">Reference proteome</keyword>
<proteinExistence type="predicted"/>
<sequence>MKSNLNFPDTFISKSTENFSNPYTPSFTVSDLQRIIDNMETFTGDEWLSLCPDIDQGELYRDWFIWYDDEITQTWEAYDHLMNCWFEAEDLATVKATIDLIENSRIAVPIPIAA</sequence>
<comment type="caution">
    <text evidence="1">The sequence shown here is derived from an EMBL/GenBank/DDBJ whole genome shotgun (WGS) entry which is preliminary data.</text>
</comment>
<reference evidence="1" key="1">
    <citation type="submission" date="2019-10" db="EMBL/GenBank/DDBJ databases">
        <authorList>
            <consortium name="Genoscope - CEA"/>
            <person name="William W."/>
        </authorList>
    </citation>
    <scope>NUCLEOTIDE SEQUENCE [LARGE SCALE GENOMIC DNA]</scope>
    <source>
        <strain evidence="1">BBR_PRJEB10992</strain>
    </source>
</reference>
<protein>
    <submittedName>
        <fullName evidence="1">Uncharacterized protein</fullName>
    </submittedName>
</protein>
<dbReference type="RefSeq" id="WP_156093240.1">
    <property type="nucleotide sequence ID" value="NZ_LR734877.1"/>
</dbReference>
<dbReference type="AlphaFoldDB" id="A0A7Z9E269"/>
<evidence type="ECO:0000313" key="1">
    <source>
        <dbReference type="EMBL" id="VXD22210.1"/>
    </source>
</evidence>
<dbReference type="EMBL" id="CZCU02000151">
    <property type="protein sequence ID" value="VXD22210.1"/>
    <property type="molecule type" value="Genomic_DNA"/>
</dbReference>
<dbReference type="Proteomes" id="UP000184550">
    <property type="component" value="Unassembled WGS sequence"/>
</dbReference>
<gene>
    <name evidence="1" type="ORF">PL8927_740015</name>
</gene>